<feature type="transmembrane region" description="Helical" evidence="1">
    <location>
        <begin position="275"/>
        <end position="295"/>
    </location>
</feature>
<feature type="transmembrane region" description="Helical" evidence="1">
    <location>
        <begin position="121"/>
        <end position="143"/>
    </location>
</feature>
<evidence type="ECO:0000259" key="2">
    <source>
        <dbReference type="Pfam" id="PF24677"/>
    </source>
</evidence>
<evidence type="ECO:0000313" key="4">
    <source>
        <dbReference type="Proteomes" id="UP000680067"/>
    </source>
</evidence>
<dbReference type="EMBL" id="JAGSPN010000001">
    <property type="protein sequence ID" value="MBR7780768.1"/>
    <property type="molecule type" value="Genomic_DNA"/>
</dbReference>
<keyword evidence="1" id="KW-0472">Membrane</keyword>
<feature type="transmembrane region" description="Helical" evidence="1">
    <location>
        <begin position="345"/>
        <end position="367"/>
    </location>
</feature>
<dbReference type="InterPro" id="IPR056074">
    <property type="entry name" value="DUF7657"/>
</dbReference>
<dbReference type="RefSeq" id="WP_212686150.1">
    <property type="nucleotide sequence ID" value="NZ_JAGSPN010000001.1"/>
</dbReference>
<dbReference type="Pfam" id="PF24677">
    <property type="entry name" value="DUF7657"/>
    <property type="match status" value="1"/>
</dbReference>
<name>A0A941DHC7_9BURK</name>
<feature type="transmembrane region" description="Helical" evidence="1">
    <location>
        <begin position="207"/>
        <end position="229"/>
    </location>
</feature>
<protein>
    <recommendedName>
        <fullName evidence="2">DUF7657 domain-containing protein</fullName>
    </recommendedName>
</protein>
<organism evidence="3 4">
    <name type="scientific">Undibacterium luofuense</name>
    <dbReference type="NCBI Taxonomy" id="2828733"/>
    <lineage>
        <taxon>Bacteria</taxon>
        <taxon>Pseudomonadati</taxon>
        <taxon>Pseudomonadota</taxon>
        <taxon>Betaproteobacteria</taxon>
        <taxon>Burkholderiales</taxon>
        <taxon>Oxalobacteraceae</taxon>
        <taxon>Undibacterium</taxon>
    </lineage>
</organism>
<feature type="transmembrane region" description="Helical" evidence="1">
    <location>
        <begin position="315"/>
        <end position="333"/>
    </location>
</feature>
<dbReference type="AlphaFoldDB" id="A0A941DHC7"/>
<dbReference type="Proteomes" id="UP000680067">
    <property type="component" value="Unassembled WGS sequence"/>
</dbReference>
<feature type="transmembrane region" description="Helical" evidence="1">
    <location>
        <begin position="455"/>
        <end position="474"/>
    </location>
</feature>
<proteinExistence type="predicted"/>
<feature type="transmembrane region" description="Helical" evidence="1">
    <location>
        <begin position="241"/>
        <end position="263"/>
    </location>
</feature>
<feature type="transmembrane region" description="Helical" evidence="1">
    <location>
        <begin position="379"/>
        <end position="397"/>
    </location>
</feature>
<feature type="transmembrane region" description="Helical" evidence="1">
    <location>
        <begin position="429"/>
        <end position="448"/>
    </location>
</feature>
<feature type="transmembrane region" description="Helical" evidence="1">
    <location>
        <begin position="176"/>
        <end position="195"/>
    </location>
</feature>
<reference evidence="3" key="1">
    <citation type="submission" date="2021-04" db="EMBL/GenBank/DDBJ databases">
        <title>novel species isolated from subtropical streams in China.</title>
        <authorList>
            <person name="Lu H."/>
        </authorList>
    </citation>
    <scope>NUCLEOTIDE SEQUENCE</scope>
    <source>
        <strain evidence="3">LFS511W</strain>
    </source>
</reference>
<evidence type="ECO:0000256" key="1">
    <source>
        <dbReference type="SAM" id="Phobius"/>
    </source>
</evidence>
<sequence>MTDFFSALLRKPRMLAATLALMFGALYVSQCWSPSSYGFVLEQFWQSPQTGIVAGKPRPVRSDEWSVVTPLTQATVNNHLERYNKTSLYQEDLRINYGMPIADWGMALKPTMWAYLLTDPAYAYSLHWYLIFVLFIAGYALLFRKAGLSAGLSVIISMNLYLTGFSQFWWNEKGPVFALFPWVLLPWMTSWPLWLRALTGYWLAASWLLTNFYPPVQVSLAFVGIIYMLTVRPDLFRKSTLPAVLMAGAAAAGTTVWYLWDYLSQTATTLYPGGRHVGGGGVSAQVAASWFFPAISFDRLYRPLTDTNISETGAVGMYLFPLLMCFTDLRALRTSMQTTALGRQLRIAGSGLAMMCAWILLPLPAWAGKIFLWDHIPPVRMQFASGVLMTFIAVLILKHAQLRISLARTGIFTALTIGCWLLFKYGAGYIVWEDLIFLGILLICLLLVHKKTDKLKHHLALISCLLAFIVFGRFNPLQSAWPIFHLPQTQVLSSLRQMQNDNQGVLAASGFIGATLNGAGFRSVTHVTPVPHLAYWAAQFPAMQQGQRLQVFNRYSHLQLDDITQPYSPRLDVVVIPLTHFQPGIPHRVSLAVSNTAQLTTGGRFIVTNNEHGLILKGWLPADFLLSNTVFQINGVSADTANAARIYQLSPAESIMDGDDQQTPIPLLNGFSIHLPEQLSLRCLTLTARQNSDGKAILIRNPDSTTACPT</sequence>
<evidence type="ECO:0000313" key="3">
    <source>
        <dbReference type="EMBL" id="MBR7780768.1"/>
    </source>
</evidence>
<feature type="transmembrane region" description="Helical" evidence="1">
    <location>
        <begin position="150"/>
        <end position="170"/>
    </location>
</feature>
<gene>
    <name evidence="3" type="ORF">KDM89_01340</name>
</gene>
<accession>A0A941DHC7</accession>
<keyword evidence="4" id="KW-1185">Reference proteome</keyword>
<feature type="domain" description="DUF7657" evidence="2">
    <location>
        <begin position="19"/>
        <end position="397"/>
    </location>
</feature>
<comment type="caution">
    <text evidence="3">The sequence shown here is derived from an EMBL/GenBank/DDBJ whole genome shotgun (WGS) entry which is preliminary data.</text>
</comment>
<keyword evidence="1" id="KW-0812">Transmembrane</keyword>
<keyword evidence="1" id="KW-1133">Transmembrane helix</keyword>
<feature type="transmembrane region" description="Helical" evidence="1">
    <location>
        <begin position="404"/>
        <end position="423"/>
    </location>
</feature>